<dbReference type="KEGG" id="tsph:KIH39_05545"/>
<dbReference type="InterPro" id="IPR003849">
    <property type="entry name" value="Preprotein_translocase_YajC"/>
</dbReference>
<keyword evidence="10 11" id="KW-0472">Membrane</keyword>
<reference evidence="12" key="1">
    <citation type="submission" date="2021-05" db="EMBL/GenBank/DDBJ databases">
        <title>Complete genome sequence of the cellulolytic planctomycete Telmatocola sphagniphila SP2T and characterization of the first cellulase from planctomycetes.</title>
        <authorList>
            <person name="Rakitin A.L."/>
            <person name="Beletsky A.V."/>
            <person name="Naumoff D.G."/>
            <person name="Kulichevskaya I.S."/>
            <person name="Mardanov A.V."/>
            <person name="Ravin N.V."/>
            <person name="Dedysh S.N."/>
        </authorList>
    </citation>
    <scope>NUCLEOTIDE SEQUENCE</scope>
    <source>
        <strain evidence="12">SP2T</strain>
    </source>
</reference>
<dbReference type="AlphaFoldDB" id="A0A8E6BA51"/>
<keyword evidence="6 11" id="KW-0812">Transmembrane</keyword>
<dbReference type="Pfam" id="PF02699">
    <property type="entry name" value="YajC"/>
    <property type="match status" value="1"/>
</dbReference>
<keyword evidence="5" id="KW-1003">Cell membrane</keyword>
<feature type="transmembrane region" description="Helical" evidence="11">
    <location>
        <begin position="30"/>
        <end position="47"/>
    </location>
</feature>
<gene>
    <name evidence="12" type="primary">yajC</name>
    <name evidence="12" type="ORF">KIH39_05545</name>
</gene>
<dbReference type="GO" id="GO:0005886">
    <property type="term" value="C:plasma membrane"/>
    <property type="evidence" value="ECO:0007669"/>
    <property type="project" value="UniProtKB-SubCell"/>
</dbReference>
<organism evidence="12 13">
    <name type="scientific">Telmatocola sphagniphila</name>
    <dbReference type="NCBI Taxonomy" id="1123043"/>
    <lineage>
        <taxon>Bacteria</taxon>
        <taxon>Pseudomonadati</taxon>
        <taxon>Planctomycetota</taxon>
        <taxon>Planctomycetia</taxon>
        <taxon>Gemmatales</taxon>
        <taxon>Gemmataceae</taxon>
    </lineage>
</organism>
<sequence>MNMLQAFSLLADADPNAAQPAGPPPAANMIMLLLPLGLFFFLMVTSSRKQKQTMQNLLSSLKKNDKVETTAGIFGTVVALKENEDEVTLRTDDTSNTRIRVRKSSIIRIIGSEEEQKVLENKT</sequence>
<evidence type="ECO:0000256" key="4">
    <source>
        <dbReference type="ARBA" id="ARBA00022448"/>
    </source>
</evidence>
<dbReference type="PANTHER" id="PTHR33909:SF1">
    <property type="entry name" value="SEC TRANSLOCON ACCESSORY COMPLEX SUBUNIT YAJC"/>
    <property type="match status" value="1"/>
</dbReference>
<dbReference type="SMART" id="SM01323">
    <property type="entry name" value="YajC"/>
    <property type="match status" value="1"/>
</dbReference>
<proteinExistence type="inferred from homology"/>
<accession>A0A8E6BA51</accession>
<dbReference type="GO" id="GO:0015031">
    <property type="term" value="P:protein transport"/>
    <property type="evidence" value="ECO:0007669"/>
    <property type="project" value="UniProtKB-KW"/>
</dbReference>
<evidence type="ECO:0000256" key="9">
    <source>
        <dbReference type="ARBA" id="ARBA00023010"/>
    </source>
</evidence>
<evidence type="ECO:0000256" key="8">
    <source>
        <dbReference type="ARBA" id="ARBA00022989"/>
    </source>
</evidence>
<evidence type="ECO:0000313" key="12">
    <source>
        <dbReference type="EMBL" id="QVL33378.1"/>
    </source>
</evidence>
<comment type="subcellular location">
    <subcellularLocation>
        <location evidence="1">Cell membrane</location>
        <topology evidence="1">Single-pass membrane protein</topology>
    </subcellularLocation>
</comment>
<evidence type="ECO:0000256" key="1">
    <source>
        <dbReference type="ARBA" id="ARBA00004162"/>
    </source>
</evidence>
<keyword evidence="4" id="KW-0813">Transport</keyword>
<dbReference type="NCBIfam" id="TIGR00739">
    <property type="entry name" value="yajC"/>
    <property type="match status" value="1"/>
</dbReference>
<dbReference type="PANTHER" id="PTHR33909">
    <property type="entry name" value="SEC TRANSLOCON ACCESSORY COMPLEX SUBUNIT YAJC"/>
    <property type="match status" value="1"/>
</dbReference>
<comment type="similarity">
    <text evidence="2">Belongs to the YajC family.</text>
</comment>
<name>A0A8E6BA51_9BACT</name>
<dbReference type="PRINTS" id="PR01853">
    <property type="entry name" value="YAJCTRNLCASE"/>
</dbReference>
<evidence type="ECO:0000256" key="5">
    <source>
        <dbReference type="ARBA" id="ARBA00022475"/>
    </source>
</evidence>
<evidence type="ECO:0000256" key="10">
    <source>
        <dbReference type="ARBA" id="ARBA00023136"/>
    </source>
</evidence>
<evidence type="ECO:0000256" key="2">
    <source>
        <dbReference type="ARBA" id="ARBA00006742"/>
    </source>
</evidence>
<dbReference type="Proteomes" id="UP000676194">
    <property type="component" value="Chromosome"/>
</dbReference>
<evidence type="ECO:0000313" key="13">
    <source>
        <dbReference type="Proteomes" id="UP000676194"/>
    </source>
</evidence>
<evidence type="ECO:0000256" key="11">
    <source>
        <dbReference type="SAM" id="Phobius"/>
    </source>
</evidence>
<protein>
    <recommendedName>
        <fullName evidence="3">Sec translocon accessory complex subunit YajC</fullName>
    </recommendedName>
</protein>
<evidence type="ECO:0000256" key="3">
    <source>
        <dbReference type="ARBA" id="ARBA00014962"/>
    </source>
</evidence>
<dbReference type="RefSeq" id="WP_213498268.1">
    <property type="nucleotide sequence ID" value="NZ_CP074694.1"/>
</dbReference>
<evidence type="ECO:0000256" key="6">
    <source>
        <dbReference type="ARBA" id="ARBA00022692"/>
    </source>
</evidence>
<keyword evidence="13" id="KW-1185">Reference proteome</keyword>
<keyword evidence="8 11" id="KW-1133">Transmembrane helix</keyword>
<keyword evidence="7" id="KW-0653">Protein transport</keyword>
<dbReference type="EMBL" id="CP074694">
    <property type="protein sequence ID" value="QVL33378.1"/>
    <property type="molecule type" value="Genomic_DNA"/>
</dbReference>
<keyword evidence="9" id="KW-0811">Translocation</keyword>
<evidence type="ECO:0000256" key="7">
    <source>
        <dbReference type="ARBA" id="ARBA00022927"/>
    </source>
</evidence>